<evidence type="ECO:0000256" key="2">
    <source>
        <dbReference type="SAM" id="MobiDB-lite"/>
    </source>
</evidence>
<feature type="compositionally biased region" description="Basic and acidic residues" evidence="2">
    <location>
        <begin position="49"/>
        <end position="60"/>
    </location>
</feature>
<feature type="compositionally biased region" description="Low complexity" evidence="2">
    <location>
        <begin position="14"/>
        <end position="32"/>
    </location>
</feature>
<organism evidence="3 4">
    <name type="scientific">Paucidesulfovibrio gracilis DSM 16080</name>
    <dbReference type="NCBI Taxonomy" id="1121449"/>
    <lineage>
        <taxon>Bacteria</taxon>
        <taxon>Pseudomonadati</taxon>
        <taxon>Thermodesulfobacteriota</taxon>
        <taxon>Desulfovibrionia</taxon>
        <taxon>Desulfovibrionales</taxon>
        <taxon>Desulfovibrionaceae</taxon>
        <taxon>Paucidesulfovibrio</taxon>
    </lineage>
</organism>
<evidence type="ECO:0000313" key="3">
    <source>
        <dbReference type="EMBL" id="SKA91108.1"/>
    </source>
</evidence>
<dbReference type="InterPro" id="IPR019734">
    <property type="entry name" value="TPR_rpt"/>
</dbReference>
<protein>
    <submittedName>
        <fullName evidence="3">Tetratricopeptide repeat-containing protein</fullName>
    </submittedName>
</protein>
<dbReference type="STRING" id="1121449.SAMN02745704_02307"/>
<proteinExistence type="predicted"/>
<accession>A0A1T4XPR7</accession>
<dbReference type="Gene3D" id="1.25.40.10">
    <property type="entry name" value="Tetratricopeptide repeat domain"/>
    <property type="match status" value="2"/>
</dbReference>
<dbReference type="Proteomes" id="UP000190027">
    <property type="component" value="Unassembled WGS sequence"/>
</dbReference>
<dbReference type="InterPro" id="IPR011990">
    <property type="entry name" value="TPR-like_helical_dom_sf"/>
</dbReference>
<sequence length="355" mass="39356">MEDSFDPAADSRSPRVASASEPPSSANPDPASGNTASHTADSPSAASDRTGDALEERSDIHAAPASPSDAGDSGQPNRPAAGEEPALPLKTNPKSVIQGVFSNQEIQNVGTGTTKRRSIAKSYWFAAEGPHGTVQLQRLNASLVPSGTITEIQRDVFLRDFSTEPEFYLEKVYPRMRELEQTISRAESARKKGQVYSAEFEYGKALTIDEDNVRANFGLGLTYLDRGDTARADDIFQRLVQLDASFNEEHKHLFNEFGIKLRKNGLIEQSVEYYERAQRMAPLDENLFYNIARAYFEQGDSDRCLQNLTFCLEMNPRHEAALELQTYVVRLLERLGDELGDLEKTSDHVQDDSSA</sequence>
<keyword evidence="1" id="KW-0802">TPR repeat</keyword>
<keyword evidence="4" id="KW-1185">Reference proteome</keyword>
<gene>
    <name evidence="3" type="ORF">SAMN02745704_02307</name>
</gene>
<dbReference type="OrthoDB" id="5469953at2"/>
<dbReference type="EMBL" id="FUYC01000013">
    <property type="protein sequence ID" value="SKA91108.1"/>
    <property type="molecule type" value="Genomic_DNA"/>
</dbReference>
<dbReference type="RefSeq" id="WP_144019453.1">
    <property type="nucleotide sequence ID" value="NZ_FUYC01000013.1"/>
</dbReference>
<dbReference type="SMART" id="SM00028">
    <property type="entry name" value="TPR"/>
    <property type="match status" value="4"/>
</dbReference>
<evidence type="ECO:0000313" key="4">
    <source>
        <dbReference type="Proteomes" id="UP000190027"/>
    </source>
</evidence>
<feature type="compositionally biased region" description="Polar residues" evidence="2">
    <location>
        <begin position="33"/>
        <end position="47"/>
    </location>
</feature>
<feature type="region of interest" description="Disordered" evidence="2">
    <location>
        <begin position="1"/>
        <end position="90"/>
    </location>
</feature>
<dbReference type="Pfam" id="PF13432">
    <property type="entry name" value="TPR_16"/>
    <property type="match status" value="2"/>
</dbReference>
<reference evidence="3 4" key="1">
    <citation type="submission" date="2017-02" db="EMBL/GenBank/DDBJ databases">
        <authorList>
            <person name="Peterson S.W."/>
        </authorList>
    </citation>
    <scope>NUCLEOTIDE SEQUENCE [LARGE SCALE GENOMIC DNA]</scope>
    <source>
        <strain evidence="3 4">DSM 16080</strain>
    </source>
</reference>
<dbReference type="SUPFAM" id="SSF48452">
    <property type="entry name" value="TPR-like"/>
    <property type="match status" value="1"/>
</dbReference>
<dbReference type="AlphaFoldDB" id="A0A1T4XPR7"/>
<feature type="compositionally biased region" description="Low complexity" evidence="2">
    <location>
        <begin position="62"/>
        <end position="74"/>
    </location>
</feature>
<dbReference type="PROSITE" id="PS50005">
    <property type="entry name" value="TPR"/>
    <property type="match status" value="2"/>
</dbReference>
<feature type="repeat" description="TPR" evidence="1">
    <location>
        <begin position="285"/>
        <end position="318"/>
    </location>
</feature>
<evidence type="ECO:0000256" key="1">
    <source>
        <dbReference type="PROSITE-ProRule" id="PRU00339"/>
    </source>
</evidence>
<feature type="repeat" description="TPR" evidence="1">
    <location>
        <begin position="213"/>
        <end position="246"/>
    </location>
</feature>
<name>A0A1T4XPR7_9BACT</name>